<feature type="compositionally biased region" description="Basic and acidic residues" evidence="2">
    <location>
        <begin position="129"/>
        <end position="162"/>
    </location>
</feature>
<dbReference type="InterPro" id="IPR018609">
    <property type="entry name" value="Bud13"/>
</dbReference>
<dbReference type="GO" id="GO:0003723">
    <property type="term" value="F:RNA binding"/>
    <property type="evidence" value="ECO:0007669"/>
    <property type="project" value="TreeGrafter"/>
</dbReference>
<feature type="compositionally biased region" description="Basic and acidic residues" evidence="2">
    <location>
        <begin position="20"/>
        <end position="29"/>
    </location>
</feature>
<feature type="compositionally biased region" description="Acidic residues" evidence="2">
    <location>
        <begin position="48"/>
        <end position="63"/>
    </location>
</feature>
<dbReference type="Pfam" id="PF09736">
    <property type="entry name" value="Bud13"/>
    <property type="match status" value="1"/>
</dbReference>
<dbReference type="GO" id="GO:0005684">
    <property type="term" value="C:U2-type spliceosomal complex"/>
    <property type="evidence" value="ECO:0007669"/>
    <property type="project" value="TreeGrafter"/>
</dbReference>
<reference evidence="3 4" key="1">
    <citation type="submission" date="2019-03" db="EMBL/GenBank/DDBJ databases">
        <title>Rhodosporidium diobovatum UCD-FST 08-225 genome sequencing, assembly, and annotation.</title>
        <authorList>
            <person name="Fakankun I.U."/>
            <person name="Fristensky B."/>
            <person name="Levin D.B."/>
        </authorList>
    </citation>
    <scope>NUCLEOTIDE SEQUENCE [LARGE SCALE GENOMIC DNA]</scope>
    <source>
        <strain evidence="3 4">UCD-FST 08-225</strain>
    </source>
</reference>
<evidence type="ECO:0000313" key="4">
    <source>
        <dbReference type="Proteomes" id="UP000311382"/>
    </source>
</evidence>
<dbReference type="InterPro" id="IPR051112">
    <property type="entry name" value="CWC26_splicing_factor"/>
</dbReference>
<feature type="region of interest" description="Disordered" evidence="2">
    <location>
        <begin position="18"/>
        <end position="227"/>
    </location>
</feature>
<keyword evidence="4" id="KW-1185">Reference proteome</keyword>
<dbReference type="EMBL" id="SOZI01000097">
    <property type="protein sequence ID" value="TNY19386.1"/>
    <property type="molecule type" value="Genomic_DNA"/>
</dbReference>
<feature type="region of interest" description="Disordered" evidence="2">
    <location>
        <begin position="260"/>
        <end position="294"/>
    </location>
</feature>
<dbReference type="STRING" id="5288.A0A5C5FT34"/>
<proteinExistence type="inferred from homology"/>
<dbReference type="PANTHER" id="PTHR31809:SF0">
    <property type="entry name" value="BUD13 HOMOLOG"/>
    <property type="match status" value="1"/>
</dbReference>
<evidence type="ECO:0000256" key="2">
    <source>
        <dbReference type="SAM" id="MobiDB-lite"/>
    </source>
</evidence>
<dbReference type="AlphaFoldDB" id="A0A5C5FT34"/>
<dbReference type="GO" id="GO:0000398">
    <property type="term" value="P:mRNA splicing, via spliceosome"/>
    <property type="evidence" value="ECO:0007669"/>
    <property type="project" value="TreeGrafter"/>
</dbReference>
<gene>
    <name evidence="3" type="ORF">DMC30DRAFT_305823</name>
</gene>
<evidence type="ECO:0000313" key="3">
    <source>
        <dbReference type="EMBL" id="TNY19386.1"/>
    </source>
</evidence>
<dbReference type="Proteomes" id="UP000311382">
    <property type="component" value="Unassembled WGS sequence"/>
</dbReference>
<sequence length="330" mass="37609">MSDLQAYLAAKYMSGAKADAILERSEDGKRRKKKRRVEGSSGSGLLVADDDGAWGPQQDEDEEYKPLVEERRGHFKAKAKADSWATIRDADPALRPRTPTPEPADEAPAIASVTVEAAPRGGLQSAADLRAEQERKKAEQERKRVLAQREEERRRREARERGEDVDDEDPHATVYRDATGRRIDVKVAKAEEAKRKREEMEKEMAKMEWGKGLVQKDEKERQAREAEKLKTRSFARYANDEDMNDEMKDVDRWNDPAAAFLTKKKDKKSTKSKYPSYSGPPPPPNRYGIRPGYRWDGVDRGNGFEKRLMDKQNSRAVWNAAAHAFSTEDM</sequence>
<organism evidence="3 4">
    <name type="scientific">Rhodotorula diobovata</name>
    <dbReference type="NCBI Taxonomy" id="5288"/>
    <lineage>
        <taxon>Eukaryota</taxon>
        <taxon>Fungi</taxon>
        <taxon>Dikarya</taxon>
        <taxon>Basidiomycota</taxon>
        <taxon>Pucciniomycotina</taxon>
        <taxon>Microbotryomycetes</taxon>
        <taxon>Sporidiobolales</taxon>
        <taxon>Sporidiobolaceae</taxon>
        <taxon>Rhodotorula</taxon>
    </lineage>
</organism>
<dbReference type="PANTHER" id="PTHR31809">
    <property type="entry name" value="BUD13 HOMOLOG"/>
    <property type="match status" value="1"/>
</dbReference>
<feature type="compositionally biased region" description="Basic residues" evidence="2">
    <location>
        <begin position="262"/>
        <end position="271"/>
    </location>
</feature>
<accession>A0A5C5FT34</accession>
<dbReference type="OrthoDB" id="6022at2759"/>
<evidence type="ECO:0000256" key="1">
    <source>
        <dbReference type="ARBA" id="ARBA00011069"/>
    </source>
</evidence>
<feature type="compositionally biased region" description="Basic and acidic residues" evidence="2">
    <location>
        <begin position="178"/>
        <end position="227"/>
    </location>
</feature>
<dbReference type="GO" id="GO:0070274">
    <property type="term" value="C:RES complex"/>
    <property type="evidence" value="ECO:0007669"/>
    <property type="project" value="TreeGrafter"/>
</dbReference>
<comment type="similarity">
    <text evidence="1">Belongs to the CWC26 family.</text>
</comment>
<name>A0A5C5FT34_9BASI</name>
<comment type="caution">
    <text evidence="3">The sequence shown here is derived from an EMBL/GenBank/DDBJ whole genome shotgun (WGS) entry which is preliminary data.</text>
</comment>
<protein>
    <submittedName>
        <fullName evidence="3">Pre-mRNA-splicing factor CWC26</fullName>
    </submittedName>
</protein>